<proteinExistence type="predicted"/>
<dbReference type="KEGG" id="tra:Trad_2839"/>
<evidence type="ECO:0000313" key="1">
    <source>
        <dbReference type="EMBL" id="ADI15939.1"/>
    </source>
</evidence>
<keyword evidence="2" id="KW-1185">Reference proteome</keyword>
<gene>
    <name evidence="1" type="ordered locus">Trad_2839</name>
</gene>
<accession>D7CVM8</accession>
<dbReference type="AlphaFoldDB" id="D7CVM8"/>
<name>D7CVM8_TRURR</name>
<sequence length="630" mass="69558">MYGSVRCAVRLISFGRGDEQDEAEIHTYIHTYIGVLLVLAGCRTTEPSVPQEFSAAREEAALPTLTVEALRESIPLGNSFPIIVELEDFPPNDTITLDINNWGIIPSISEASVTSDGAGRAEVRLSGRATKAQLNMLSVRASFAEGTAANVLYVNFEPSHESDFQAQAETIIGEPVTLDEYYASLPVLDGLDALEVYGSDKPGDVIVNDVRFPEENGNLGEPMDIIVSNAGSQVGTGEPSSTAASCTRALTKVFLKSYVDGSFQPLPSSTRVYISGDMTAPSSHRTLNQTRHVGAGGALEFTAGCEKTTTFKILAWTQTGIYIHTRTIDTYPLRTWQTQVVSPSGRINTPTSLRNTTVYASTKNSASNIQLAQRVFYKVNRVHDWERTSHGLYDTFPLSVVYPDSSQIIPRSRAYYGRMYIKPADGAYDPTLFHEYGHEVYYRRMLGESAYQSSHEKAVKTGLSDFPWCYGSTGWSVWSHVDGCAGMLEGFALWFESITTRVLSNRWRDTNLFDPEVKPSISSKPAGAAVPGRVAQYLWDVTDAHALSNTNAQNLIPDTDADAVKYYNSLESVKQRYARVASHFYNAHPVENFTYMFKNRISPKLSSSQRDLYCSVVKYNTLAVTGMCDK</sequence>
<dbReference type="HOGENOM" id="CLU_465343_0_0_0"/>
<dbReference type="Proteomes" id="UP000000379">
    <property type="component" value="Chromosome"/>
</dbReference>
<dbReference type="EMBL" id="CP002049">
    <property type="protein sequence ID" value="ADI15939.1"/>
    <property type="molecule type" value="Genomic_DNA"/>
</dbReference>
<organism evidence="1 2">
    <name type="scientific">Truepera radiovictrix (strain DSM 17093 / CIP 108686 / LMG 22925 / RQ-24)</name>
    <dbReference type="NCBI Taxonomy" id="649638"/>
    <lineage>
        <taxon>Bacteria</taxon>
        <taxon>Thermotogati</taxon>
        <taxon>Deinococcota</taxon>
        <taxon>Deinococci</taxon>
        <taxon>Trueperales</taxon>
        <taxon>Trueperaceae</taxon>
        <taxon>Truepera</taxon>
    </lineage>
</organism>
<evidence type="ECO:0000313" key="2">
    <source>
        <dbReference type="Proteomes" id="UP000000379"/>
    </source>
</evidence>
<protein>
    <submittedName>
        <fullName evidence="1">Uncharacterized protein</fullName>
    </submittedName>
</protein>
<reference evidence="1 2" key="2">
    <citation type="journal article" date="2011" name="Stand. Genomic Sci.">
        <title>Complete genome sequence of Truepera radiovictrix type strain (RQ-24).</title>
        <authorList>
            <person name="Ivanova N."/>
            <person name="Rohde C."/>
            <person name="Munk C."/>
            <person name="Nolan M."/>
            <person name="Lucas S."/>
            <person name="Del Rio T.G."/>
            <person name="Tice H."/>
            <person name="Deshpande S."/>
            <person name="Cheng J.F."/>
            <person name="Tapia R."/>
            <person name="Han C."/>
            <person name="Goodwin L."/>
            <person name="Pitluck S."/>
            <person name="Liolios K."/>
            <person name="Mavromatis K."/>
            <person name="Mikhailova N."/>
            <person name="Pati A."/>
            <person name="Chen A."/>
            <person name="Palaniappan K."/>
            <person name="Land M."/>
            <person name="Hauser L."/>
            <person name="Chang Y.J."/>
            <person name="Jeffries C.D."/>
            <person name="Brambilla E."/>
            <person name="Rohde M."/>
            <person name="Goker M."/>
            <person name="Tindall B.J."/>
            <person name="Woyke T."/>
            <person name="Bristow J."/>
            <person name="Eisen J.A."/>
            <person name="Markowitz V."/>
            <person name="Hugenholtz P."/>
            <person name="Kyrpides N.C."/>
            <person name="Klenk H.P."/>
            <person name="Lapidus A."/>
        </authorList>
    </citation>
    <scope>NUCLEOTIDE SEQUENCE [LARGE SCALE GENOMIC DNA]</scope>
    <source>
        <strain evidence="2">DSM 17093 / CIP 108686 / LMG 22925 / RQ-24</strain>
    </source>
</reference>
<reference evidence="2" key="1">
    <citation type="submission" date="2010-05" db="EMBL/GenBank/DDBJ databases">
        <title>The complete genome of Truepera radiovictris DSM 17093.</title>
        <authorList>
            <consortium name="US DOE Joint Genome Institute (JGI-PGF)"/>
            <person name="Lucas S."/>
            <person name="Copeland A."/>
            <person name="Lapidus A."/>
            <person name="Glavina del Rio T."/>
            <person name="Dalin E."/>
            <person name="Tice H."/>
            <person name="Bruce D."/>
            <person name="Goodwin L."/>
            <person name="Pitluck S."/>
            <person name="Kyrpides N."/>
            <person name="Mavromatis K."/>
            <person name="Ovchinnikova G."/>
            <person name="Munk A.C."/>
            <person name="Detter J.C."/>
            <person name="Han C."/>
            <person name="Tapia R."/>
            <person name="Land M."/>
            <person name="Hauser L."/>
            <person name="Markowitz V."/>
            <person name="Cheng J.-F."/>
            <person name="Hugenholtz P."/>
            <person name="Woyke T."/>
            <person name="Wu D."/>
            <person name="Tindall B."/>
            <person name="Pomrenke H.G."/>
            <person name="Brambilla E."/>
            <person name="Klenk H.-P."/>
            <person name="Eisen J.A."/>
        </authorList>
    </citation>
    <scope>NUCLEOTIDE SEQUENCE [LARGE SCALE GENOMIC DNA]</scope>
    <source>
        <strain evidence="2">DSM 17093 / CIP 108686 / LMG 22925 / RQ-24</strain>
    </source>
</reference>